<evidence type="ECO:0000256" key="3">
    <source>
        <dbReference type="PIRSR" id="PIRSR002825-1"/>
    </source>
</evidence>
<keyword evidence="3" id="KW-0479">Metal-binding</keyword>
<dbReference type="PANTHER" id="PTHR30006">
    <property type="entry name" value="THIAMINE-BINDING PERIPLASMIC PROTEIN-RELATED"/>
    <property type="match status" value="1"/>
</dbReference>
<dbReference type="PANTHER" id="PTHR30006:SF15">
    <property type="entry name" value="IRON-UTILIZATION PERIPLASMIC PROTEIN"/>
    <property type="match status" value="1"/>
</dbReference>
<evidence type="ECO:0000256" key="2">
    <source>
        <dbReference type="ARBA" id="ARBA00022729"/>
    </source>
</evidence>
<evidence type="ECO:0000313" key="6">
    <source>
        <dbReference type="Proteomes" id="UP000283077"/>
    </source>
</evidence>
<dbReference type="InterPro" id="IPR006059">
    <property type="entry name" value="SBP"/>
</dbReference>
<dbReference type="Proteomes" id="UP000283077">
    <property type="component" value="Unassembled WGS sequence"/>
</dbReference>
<name>A0A437R504_9GAMM</name>
<dbReference type="GO" id="GO:0046872">
    <property type="term" value="F:metal ion binding"/>
    <property type="evidence" value="ECO:0007669"/>
    <property type="project" value="UniProtKB-KW"/>
</dbReference>
<gene>
    <name evidence="5" type="ORF">EOE67_01295</name>
</gene>
<feature type="binding site" evidence="3">
    <location>
        <position position="225"/>
    </location>
    <ligand>
        <name>Fe cation</name>
        <dbReference type="ChEBI" id="CHEBI:24875"/>
    </ligand>
</feature>
<keyword evidence="6" id="KW-1185">Reference proteome</keyword>
<keyword evidence="2 4" id="KW-0732">Signal</keyword>
<accession>A0A437R504</accession>
<comment type="similarity">
    <text evidence="1">Belongs to the bacterial solute-binding protein 1 family.</text>
</comment>
<protein>
    <submittedName>
        <fullName evidence="5">Fe(3+) ABC transporter substrate-binding protein</fullName>
    </submittedName>
</protein>
<dbReference type="RefSeq" id="WP_127697245.1">
    <property type="nucleotide sequence ID" value="NZ_SACS01000001.1"/>
</dbReference>
<dbReference type="PIRSF" id="PIRSF002825">
    <property type="entry name" value="CfbpA"/>
    <property type="match status" value="1"/>
</dbReference>
<keyword evidence="3" id="KW-0408">Iron</keyword>
<reference evidence="5 6" key="1">
    <citation type="submission" date="2019-01" db="EMBL/GenBank/DDBJ databases">
        <authorList>
            <person name="Chen W.-M."/>
        </authorList>
    </citation>
    <scope>NUCLEOTIDE SEQUENCE [LARGE SCALE GENOMIC DNA]</scope>
    <source>
        <strain evidence="5 6">KYPC3</strain>
    </source>
</reference>
<dbReference type="CDD" id="cd13542">
    <property type="entry name" value="PBP2_FutA1_ilke"/>
    <property type="match status" value="1"/>
</dbReference>
<feature type="binding site" evidence="3">
    <location>
        <position position="226"/>
    </location>
    <ligand>
        <name>Fe cation</name>
        <dbReference type="ChEBI" id="CHEBI:24875"/>
    </ligand>
</feature>
<feature type="chain" id="PRO_5019368538" evidence="4">
    <location>
        <begin position="21"/>
        <end position="342"/>
    </location>
</feature>
<dbReference type="InterPro" id="IPR026045">
    <property type="entry name" value="Ferric-bd"/>
</dbReference>
<evidence type="ECO:0000313" key="5">
    <source>
        <dbReference type="EMBL" id="RVU41861.1"/>
    </source>
</evidence>
<dbReference type="GO" id="GO:0030288">
    <property type="term" value="C:outer membrane-bounded periplasmic space"/>
    <property type="evidence" value="ECO:0007669"/>
    <property type="project" value="TreeGrafter"/>
</dbReference>
<sequence length="342" mass="36977">MKHAVLALLFSGLSTFSAIATFSTHAASAQVNVYSARQEELIKPVLDKFSAQTGIQVNLITGKPDELISRMASEGRNSPADVLISTDVGRLYRAQTQGLLQPIASQALNAAIPAHLRDPAQHWFGLTMRARPVLYIPGKVDPKQLSTLEDLASDQWRGRICIRSSDNIYNQSMLAAMIASIGEEKTLAFAKGLVANFAQPPKGGDRDQIKAAAAGVCDIAIANTYYLAGMFDEPADAKAAKQVKVFWPNQNDRGAHINISGAGVAKHAPNKAAAQQLIEYMVQPEAQNWYATANHEYPVLAGVKWSPVLESFGTFKADPLPLVKLGELNSKALLLMDQAGWK</sequence>
<dbReference type="Gene3D" id="3.40.190.10">
    <property type="entry name" value="Periplasmic binding protein-like II"/>
    <property type="match status" value="2"/>
</dbReference>
<evidence type="ECO:0000256" key="1">
    <source>
        <dbReference type="ARBA" id="ARBA00008520"/>
    </source>
</evidence>
<evidence type="ECO:0000256" key="4">
    <source>
        <dbReference type="SAM" id="SignalP"/>
    </source>
</evidence>
<proteinExistence type="inferred from homology"/>
<comment type="caution">
    <text evidence="5">The sequence shown here is derived from an EMBL/GenBank/DDBJ whole genome shotgun (WGS) entry which is preliminary data.</text>
</comment>
<feature type="signal peptide" evidence="4">
    <location>
        <begin position="1"/>
        <end position="20"/>
    </location>
</feature>
<organism evidence="5 6">
    <name type="scientific">Rheinheimera riviphila</name>
    <dbReference type="NCBI Taxonomy" id="1834037"/>
    <lineage>
        <taxon>Bacteria</taxon>
        <taxon>Pseudomonadati</taxon>
        <taxon>Pseudomonadota</taxon>
        <taxon>Gammaproteobacteria</taxon>
        <taxon>Chromatiales</taxon>
        <taxon>Chromatiaceae</taxon>
        <taxon>Rheinheimera</taxon>
    </lineage>
</organism>
<dbReference type="SUPFAM" id="SSF53850">
    <property type="entry name" value="Periplasmic binding protein-like II"/>
    <property type="match status" value="1"/>
</dbReference>
<dbReference type="OrthoDB" id="9769567at2"/>
<dbReference type="EMBL" id="SACS01000001">
    <property type="protein sequence ID" value="RVU41861.1"/>
    <property type="molecule type" value="Genomic_DNA"/>
</dbReference>
<dbReference type="Pfam" id="PF13416">
    <property type="entry name" value="SBP_bac_8"/>
    <property type="match status" value="1"/>
</dbReference>
<dbReference type="AlphaFoldDB" id="A0A437R504"/>